<dbReference type="InterPro" id="IPR048320">
    <property type="entry name" value="COG3_N"/>
</dbReference>
<evidence type="ECO:0000256" key="8">
    <source>
        <dbReference type="ARBA" id="ARBA00031339"/>
    </source>
</evidence>
<dbReference type="GO" id="GO:0006914">
    <property type="term" value="P:autophagy"/>
    <property type="evidence" value="ECO:0007669"/>
    <property type="project" value="TreeGrafter"/>
</dbReference>
<dbReference type="Pfam" id="PF20671">
    <property type="entry name" value="COG3_C"/>
    <property type="match status" value="1"/>
</dbReference>
<accession>A0A1E3QZ44</accession>
<evidence type="ECO:0000256" key="6">
    <source>
        <dbReference type="ARBA" id="ARBA00023034"/>
    </source>
</evidence>
<dbReference type="GO" id="GO:0000139">
    <property type="term" value="C:Golgi membrane"/>
    <property type="evidence" value="ECO:0007669"/>
    <property type="project" value="UniProtKB-SubCell"/>
</dbReference>
<evidence type="ECO:0000313" key="11">
    <source>
        <dbReference type="EMBL" id="ODQ82357.1"/>
    </source>
</evidence>
<evidence type="ECO:0000256" key="7">
    <source>
        <dbReference type="ARBA" id="ARBA00023136"/>
    </source>
</evidence>
<comment type="subcellular location">
    <subcellularLocation>
        <location evidence="1">Golgi apparatus membrane</location>
        <topology evidence="1">Peripheral membrane protein</topology>
    </subcellularLocation>
</comment>
<dbReference type="GeneID" id="30149311"/>
<dbReference type="AlphaFoldDB" id="A0A1E3QZ44"/>
<organism evidence="11 12">
    <name type="scientific">Babjeviella inositovora NRRL Y-12698</name>
    <dbReference type="NCBI Taxonomy" id="984486"/>
    <lineage>
        <taxon>Eukaryota</taxon>
        <taxon>Fungi</taxon>
        <taxon>Dikarya</taxon>
        <taxon>Ascomycota</taxon>
        <taxon>Saccharomycotina</taxon>
        <taxon>Pichiomycetes</taxon>
        <taxon>Serinales incertae sedis</taxon>
        <taxon>Babjeviella</taxon>
    </lineage>
</organism>
<dbReference type="Pfam" id="PF04136">
    <property type="entry name" value="COG3_N"/>
    <property type="match status" value="1"/>
</dbReference>
<dbReference type="PANTHER" id="PTHR13302">
    <property type="entry name" value="CONSERVED OLIGOMERIC GOLGI COMPLEX COMPONENT 3"/>
    <property type="match status" value="1"/>
</dbReference>
<dbReference type="GO" id="GO:0006891">
    <property type="term" value="P:intra-Golgi vesicle-mediated transport"/>
    <property type="evidence" value="ECO:0007669"/>
    <property type="project" value="TreeGrafter"/>
</dbReference>
<evidence type="ECO:0000256" key="3">
    <source>
        <dbReference type="ARBA" id="ARBA00020976"/>
    </source>
</evidence>
<dbReference type="GO" id="GO:0007030">
    <property type="term" value="P:Golgi organization"/>
    <property type="evidence" value="ECO:0007669"/>
    <property type="project" value="TreeGrafter"/>
</dbReference>
<dbReference type="OrthoDB" id="296793at2759"/>
<proteinExistence type="inferred from homology"/>
<keyword evidence="5" id="KW-0653">Protein transport</keyword>
<dbReference type="InterPro" id="IPR007265">
    <property type="entry name" value="COG_su3"/>
</dbReference>
<evidence type="ECO:0000259" key="10">
    <source>
        <dbReference type="Pfam" id="PF20671"/>
    </source>
</evidence>
<feature type="domain" description="Conserved oligomeric Golgi complex subunit 3 N-terminal" evidence="9">
    <location>
        <begin position="58"/>
        <end position="202"/>
    </location>
</feature>
<keyword evidence="7" id="KW-0472">Membrane</keyword>
<evidence type="ECO:0000256" key="1">
    <source>
        <dbReference type="ARBA" id="ARBA00004395"/>
    </source>
</evidence>
<keyword evidence="6" id="KW-0333">Golgi apparatus</keyword>
<evidence type="ECO:0000313" key="12">
    <source>
        <dbReference type="Proteomes" id="UP000094336"/>
    </source>
</evidence>
<evidence type="ECO:0000256" key="5">
    <source>
        <dbReference type="ARBA" id="ARBA00022927"/>
    </source>
</evidence>
<dbReference type="RefSeq" id="XP_018987685.1">
    <property type="nucleotide sequence ID" value="XM_019131458.1"/>
</dbReference>
<evidence type="ECO:0000256" key="4">
    <source>
        <dbReference type="ARBA" id="ARBA00022448"/>
    </source>
</evidence>
<comment type="similarity">
    <text evidence="2">Belongs to the COG3 family.</text>
</comment>
<gene>
    <name evidence="11" type="ORF">BABINDRAFT_29730</name>
</gene>
<dbReference type="GO" id="GO:0032258">
    <property type="term" value="P:cytoplasm to vacuole targeting by the Cvt pathway"/>
    <property type="evidence" value="ECO:0007669"/>
    <property type="project" value="TreeGrafter"/>
</dbReference>
<protein>
    <recommendedName>
        <fullName evidence="3">Conserved oligomeric Golgi complex subunit 3</fullName>
    </recommendedName>
    <alternativeName>
        <fullName evidence="8">Component of oligomeric Golgi complex 3</fullName>
    </alternativeName>
</protein>
<name>A0A1E3QZ44_9ASCO</name>
<evidence type="ECO:0000256" key="2">
    <source>
        <dbReference type="ARBA" id="ARBA00009936"/>
    </source>
</evidence>
<dbReference type="STRING" id="984486.A0A1E3QZ44"/>
<feature type="domain" description="Conserved oligomeric Golgi complex subunit 3 C-terminal" evidence="10">
    <location>
        <begin position="228"/>
        <end position="556"/>
    </location>
</feature>
<keyword evidence="12" id="KW-1185">Reference proteome</keyword>
<dbReference type="GO" id="GO:0005801">
    <property type="term" value="C:cis-Golgi network"/>
    <property type="evidence" value="ECO:0007669"/>
    <property type="project" value="InterPro"/>
</dbReference>
<dbReference type="PANTHER" id="PTHR13302:SF8">
    <property type="entry name" value="CONSERVED OLIGOMERIC GOLGI COMPLEX SUBUNIT 3"/>
    <property type="match status" value="1"/>
</dbReference>
<dbReference type="Proteomes" id="UP000094336">
    <property type="component" value="Unassembled WGS sequence"/>
</dbReference>
<sequence>MSAHFSALTLSDHDYPFSEKERSELWAHIVRSYDCDIVLDPQFHIRALEAQNIKFTNFQKNAEAEAANCDKLISQTRSIVASLKELTAKYDNVAQETHQFQTSAQKLIDDHNSLMLVYNEIKANLLQFESLDEITKTLNNPNGGNLVKKRSFRDTLLKLDECLLFVEANLDYKEVELYQVRFRQCMTRALTIIRSYILQEFKGVETEISQRIKDISVKDKSLNNVTIDAFLYTKFGERATSYAELLAEISKRVEKHPEYTGLLQECVDQYIRIRFNLLHPIMWDHLDHSIVKQKTLVQFAQDNISFFTTLINKEFDLFLKFFLEEAVPGLLVLHAHEINLFSQWVTAKLCEPLYDTLRNKIIRESSINSLCEMATLLLKYYEFEEGVDMYEFLPSQSADKLDFGEFFKPILEDVQSRLVFRVQWFVDEKILKYKPKFEDLKIARSNLIAAGDDESLLPPAEGKGFNDLYPPLSQSIQLLSQIYQLVNSSIFDDLAHYIVHSCMIVLKTGAYELALKTLGPIDSQLYLMANYLILQKLISQFEIEVIRTETTIDFTGFSNIMNYVTRRGSSTNTNDKNFLELAKDSVPKVVKNMIDARMELTIELRTLVDDFTKTFVANKIMYAIQGDVNLATSVEQIHKLRDNIDIELPNLRNAMVLFIHDTQVIDFLVDGIQEAIVSQYEVYYNDLVHLYSTPGSNLEPRPNLDDVMELDTLMGFLGEVVGKMYRSRQSSLATADMLPDDDSLYNVSD</sequence>
<dbReference type="EMBL" id="KV454426">
    <property type="protein sequence ID" value="ODQ82357.1"/>
    <property type="molecule type" value="Genomic_DNA"/>
</dbReference>
<dbReference type="InterPro" id="IPR048685">
    <property type="entry name" value="COG3_C"/>
</dbReference>
<dbReference type="GO" id="GO:0017119">
    <property type="term" value="C:Golgi transport complex"/>
    <property type="evidence" value="ECO:0007669"/>
    <property type="project" value="TreeGrafter"/>
</dbReference>
<evidence type="ECO:0000259" key="9">
    <source>
        <dbReference type="Pfam" id="PF04136"/>
    </source>
</evidence>
<reference evidence="12" key="1">
    <citation type="submission" date="2016-05" db="EMBL/GenBank/DDBJ databases">
        <title>Comparative genomics of biotechnologically important yeasts.</title>
        <authorList>
            <consortium name="DOE Joint Genome Institute"/>
            <person name="Riley R."/>
            <person name="Haridas S."/>
            <person name="Wolfe K.H."/>
            <person name="Lopes M.R."/>
            <person name="Hittinger C.T."/>
            <person name="Goker M."/>
            <person name="Salamov A."/>
            <person name="Wisecaver J."/>
            <person name="Long T.M."/>
            <person name="Aerts A.L."/>
            <person name="Barry K."/>
            <person name="Choi C."/>
            <person name="Clum A."/>
            <person name="Coughlan A.Y."/>
            <person name="Deshpande S."/>
            <person name="Douglass A.P."/>
            <person name="Hanson S.J."/>
            <person name="Klenk H.-P."/>
            <person name="Labutti K."/>
            <person name="Lapidus A."/>
            <person name="Lindquist E."/>
            <person name="Lipzen A."/>
            <person name="Meier-Kolthoff J.P."/>
            <person name="Ohm R.A."/>
            <person name="Otillar R.P."/>
            <person name="Pangilinan J."/>
            <person name="Peng Y."/>
            <person name="Rokas A."/>
            <person name="Rosa C.A."/>
            <person name="Scheuner C."/>
            <person name="Sibirny A.A."/>
            <person name="Slot J.C."/>
            <person name="Stielow J.B."/>
            <person name="Sun H."/>
            <person name="Kurtzman C.P."/>
            <person name="Blackwell M."/>
            <person name="Grigoriev I.V."/>
            <person name="Jeffries T.W."/>
        </authorList>
    </citation>
    <scope>NUCLEOTIDE SEQUENCE [LARGE SCALE GENOMIC DNA]</scope>
    <source>
        <strain evidence="12">NRRL Y-12698</strain>
    </source>
</reference>
<keyword evidence="4" id="KW-0813">Transport</keyword>